<sequence>MSLRWLRPAATQNQCLSGGSGRQLHRNQCLSGGSGRQLHRTNVSQVAQAGSYTEPMSLRWLRPAATQNQCLSGGSGRQLHRTNVSQVAQAGSYTEPMSLRWLRLGSYTEPMSLRWLRPAATQNQCLSGGSGRQLHCTCHGVYWSATWIINYHSPQHIHTLLQRFKNQEPIIQTTLLCLPGDEGDGVLQYRGKKT</sequence>
<dbReference type="AlphaFoldDB" id="A0ABD0KMP8"/>
<name>A0ABD0KMP8_9CAEN</name>
<proteinExistence type="predicted"/>
<dbReference type="EMBL" id="JACVVK020000151">
    <property type="protein sequence ID" value="KAK7488371.1"/>
    <property type="molecule type" value="Genomic_DNA"/>
</dbReference>
<gene>
    <name evidence="1" type="ORF">BaRGS_00020345</name>
</gene>
<comment type="caution">
    <text evidence="1">The sequence shown here is derived from an EMBL/GenBank/DDBJ whole genome shotgun (WGS) entry which is preliminary data.</text>
</comment>
<protein>
    <submittedName>
        <fullName evidence="1">Uncharacterized protein</fullName>
    </submittedName>
</protein>
<organism evidence="1 2">
    <name type="scientific">Batillaria attramentaria</name>
    <dbReference type="NCBI Taxonomy" id="370345"/>
    <lineage>
        <taxon>Eukaryota</taxon>
        <taxon>Metazoa</taxon>
        <taxon>Spiralia</taxon>
        <taxon>Lophotrochozoa</taxon>
        <taxon>Mollusca</taxon>
        <taxon>Gastropoda</taxon>
        <taxon>Caenogastropoda</taxon>
        <taxon>Sorbeoconcha</taxon>
        <taxon>Cerithioidea</taxon>
        <taxon>Batillariidae</taxon>
        <taxon>Batillaria</taxon>
    </lineage>
</organism>
<keyword evidence="2" id="KW-1185">Reference proteome</keyword>
<evidence type="ECO:0000313" key="2">
    <source>
        <dbReference type="Proteomes" id="UP001519460"/>
    </source>
</evidence>
<reference evidence="1 2" key="1">
    <citation type="journal article" date="2023" name="Sci. Data">
        <title>Genome assembly of the Korean intertidal mud-creeper Batillaria attramentaria.</title>
        <authorList>
            <person name="Patra A.K."/>
            <person name="Ho P.T."/>
            <person name="Jun S."/>
            <person name="Lee S.J."/>
            <person name="Kim Y."/>
            <person name="Won Y.J."/>
        </authorList>
    </citation>
    <scope>NUCLEOTIDE SEQUENCE [LARGE SCALE GENOMIC DNA]</scope>
    <source>
        <strain evidence="1">Wonlab-2016</strain>
    </source>
</reference>
<evidence type="ECO:0000313" key="1">
    <source>
        <dbReference type="EMBL" id="KAK7488371.1"/>
    </source>
</evidence>
<accession>A0ABD0KMP8</accession>
<dbReference type="Proteomes" id="UP001519460">
    <property type="component" value="Unassembled WGS sequence"/>
</dbReference>